<organism evidence="8 9">
    <name type="scientific">Pseudocercospora musae</name>
    <dbReference type="NCBI Taxonomy" id="113226"/>
    <lineage>
        <taxon>Eukaryota</taxon>
        <taxon>Fungi</taxon>
        <taxon>Dikarya</taxon>
        <taxon>Ascomycota</taxon>
        <taxon>Pezizomycotina</taxon>
        <taxon>Dothideomycetes</taxon>
        <taxon>Dothideomycetidae</taxon>
        <taxon>Mycosphaerellales</taxon>
        <taxon>Mycosphaerellaceae</taxon>
        <taxon>Pseudocercospora</taxon>
    </lineage>
</organism>
<keyword evidence="2" id="KW-0689">Ribosomal protein</keyword>
<proteinExistence type="inferred from homology"/>
<dbReference type="OrthoDB" id="361870at2759"/>
<evidence type="ECO:0000256" key="1">
    <source>
        <dbReference type="ARBA" id="ARBA00008760"/>
    </source>
</evidence>
<evidence type="ECO:0000256" key="2">
    <source>
        <dbReference type="ARBA" id="ARBA00022980"/>
    </source>
</evidence>
<dbReference type="SUPFAM" id="SSF143800">
    <property type="entry name" value="L28p-like"/>
    <property type="match status" value="1"/>
</dbReference>
<dbReference type="InterPro" id="IPR037147">
    <property type="entry name" value="Ribosomal_bL28_sf"/>
</dbReference>
<dbReference type="PANTHER" id="PTHR13528">
    <property type="entry name" value="39S RIBOSOMAL PROTEIN L28, MITOCHONDRIAL"/>
    <property type="match status" value="1"/>
</dbReference>
<feature type="coiled-coil region" evidence="6">
    <location>
        <begin position="271"/>
        <end position="305"/>
    </location>
</feature>
<keyword evidence="6" id="KW-0175">Coiled coil</keyword>
<dbReference type="InterPro" id="IPR026569">
    <property type="entry name" value="Ribosomal_bL28"/>
</dbReference>
<dbReference type="Pfam" id="PF00830">
    <property type="entry name" value="Ribosomal_L28"/>
    <property type="match status" value="1"/>
</dbReference>
<evidence type="ECO:0000313" key="8">
    <source>
        <dbReference type="EMBL" id="KXT16862.1"/>
    </source>
</evidence>
<accession>A0A139IQI8</accession>
<evidence type="ECO:0000313" key="9">
    <source>
        <dbReference type="Proteomes" id="UP000073492"/>
    </source>
</evidence>
<evidence type="ECO:0000256" key="4">
    <source>
        <dbReference type="ARBA" id="ARBA00035269"/>
    </source>
</evidence>
<feature type="compositionally biased region" description="Basic and acidic residues" evidence="7">
    <location>
        <begin position="506"/>
        <end position="523"/>
    </location>
</feature>
<sequence>MAALLRRQTTSQALCQCYRAFSTSAPRAVSLQWDKNDSEALKDALPDYPYGPTQWYKQSARGLYGGQRVQFGNNVSDKFKTKTRRRWNPNVVTKRLWSNALNRNVQIRVTTRVLRTIDKLGGLDEYLLGEKEMRIRELGESGWWLRWAIMQTPAIKQRFRKERAALGIPEDPDMTEALEEGIEASAAEEGSEEIETELVVLDDTFKIEHNPDLPPLKFRVEPRKHIMLTEKGWVRTRPSKERWVNMAKDRIASSSMFANWKSSRVLKAKSRLEQNQEGVKLKAQYDELTREIDDLRRRQQDDLNDVAIQDRERQGLVQLIETVRRRNLINSLPRAKRNQLQRRIEEVMNLQELDWKAARRQRWSLEQWIASVLTDHEQENSPIDADDEWAKKRWSDAVLKEKITTIKAGIIPLQRKEEREIISKKYEEALRPLQSKRLTMYKPDRKTLAPADVILTEEEQGKILDKVKKALSKGLTRCVNMQYENEKRQHDQGVKVRRTARKAKKAKEAARPGEEHATEIAAA</sequence>
<feature type="region of interest" description="Disordered" evidence="7">
    <location>
        <begin position="486"/>
        <end position="523"/>
    </location>
</feature>
<dbReference type="GO" id="GO:0003735">
    <property type="term" value="F:structural constituent of ribosome"/>
    <property type="evidence" value="ECO:0007669"/>
    <property type="project" value="InterPro"/>
</dbReference>
<dbReference type="Proteomes" id="UP000073492">
    <property type="component" value="Unassembled WGS sequence"/>
</dbReference>
<comment type="similarity">
    <text evidence="1">Belongs to the bacterial ribosomal protein bL28 family.</text>
</comment>
<dbReference type="AlphaFoldDB" id="A0A139IQI8"/>
<comment type="caution">
    <text evidence="8">The sequence shown here is derived from an EMBL/GenBank/DDBJ whole genome shotgun (WGS) entry which is preliminary data.</text>
</comment>
<gene>
    <name evidence="8" type="ORF">AC579_6820</name>
</gene>
<name>A0A139IQI8_9PEZI</name>
<protein>
    <recommendedName>
        <fullName evidence="4">Large ribosomal subunit protein bL28m</fullName>
    </recommendedName>
</protein>
<evidence type="ECO:0000256" key="3">
    <source>
        <dbReference type="ARBA" id="ARBA00023274"/>
    </source>
</evidence>
<comment type="function">
    <text evidence="5">Component of the mitochondrial ribosome (mitoribosome), a dedicated translation machinery responsible for the synthesis of mitochondrial genome-encoded proteins, including at least some of the essential transmembrane subunits of the mitochondrial respiratory chain. The mitoribosomes are attached to the mitochondrial inner membrane and translation products are cotranslationally integrated into the membrane.</text>
</comment>
<dbReference type="STRING" id="113226.A0A139IQI8"/>
<reference evidence="8 9" key="1">
    <citation type="submission" date="2015-07" db="EMBL/GenBank/DDBJ databases">
        <title>Comparative genomics of the Sigatoka disease complex on banana suggests a link between parallel evolutionary changes in Pseudocercospora fijiensis and Pseudocercospora eumusae and increased virulence on the banana host.</title>
        <authorList>
            <person name="Chang T.-C."/>
            <person name="Salvucci A."/>
            <person name="Crous P.W."/>
            <person name="Stergiopoulos I."/>
        </authorList>
    </citation>
    <scope>NUCLEOTIDE SEQUENCE [LARGE SCALE GENOMIC DNA]</scope>
    <source>
        <strain evidence="8 9">CBS 116634</strain>
    </source>
</reference>
<dbReference type="PANTHER" id="PTHR13528:SF2">
    <property type="entry name" value="LARGE RIBOSOMAL SUBUNIT PROTEIN BL28M"/>
    <property type="match status" value="1"/>
</dbReference>
<evidence type="ECO:0000256" key="6">
    <source>
        <dbReference type="SAM" id="Coils"/>
    </source>
</evidence>
<keyword evidence="3" id="KW-0687">Ribonucleoprotein</keyword>
<evidence type="ECO:0000256" key="7">
    <source>
        <dbReference type="SAM" id="MobiDB-lite"/>
    </source>
</evidence>
<dbReference type="InterPro" id="IPR034704">
    <property type="entry name" value="Ribosomal_bL28/bL31-like_sf"/>
</dbReference>
<keyword evidence="9" id="KW-1185">Reference proteome</keyword>
<feature type="compositionally biased region" description="Basic residues" evidence="7">
    <location>
        <begin position="495"/>
        <end position="505"/>
    </location>
</feature>
<dbReference type="HAMAP" id="MF_00373">
    <property type="entry name" value="Ribosomal_bL28"/>
    <property type="match status" value="1"/>
</dbReference>
<dbReference type="FunFam" id="2.30.170.40:FF:000003">
    <property type="entry name" value="54S ribosomal protein L24"/>
    <property type="match status" value="1"/>
</dbReference>
<dbReference type="GO" id="GO:0005762">
    <property type="term" value="C:mitochondrial large ribosomal subunit"/>
    <property type="evidence" value="ECO:0007669"/>
    <property type="project" value="TreeGrafter"/>
</dbReference>
<dbReference type="Gene3D" id="2.30.170.40">
    <property type="entry name" value="Ribosomal protein L28/L24"/>
    <property type="match status" value="1"/>
</dbReference>
<dbReference type="EMBL" id="LFZO01000029">
    <property type="protein sequence ID" value="KXT16862.1"/>
    <property type="molecule type" value="Genomic_DNA"/>
</dbReference>
<evidence type="ECO:0000256" key="5">
    <source>
        <dbReference type="ARBA" id="ARBA00037226"/>
    </source>
</evidence>